<keyword evidence="2" id="KW-0645">Protease</keyword>
<reference evidence="2 3" key="1">
    <citation type="submission" date="2019-03" db="EMBL/GenBank/DDBJ databases">
        <title>Genomic Encyclopedia of Type Strains, Phase III (KMG-III): the genomes of soil and plant-associated and newly described type strains.</title>
        <authorList>
            <person name="Whitman W."/>
        </authorList>
    </citation>
    <scope>NUCLEOTIDE SEQUENCE [LARGE SCALE GENOMIC DNA]</scope>
    <source>
        <strain evidence="2 3">VKM Ac-2573</strain>
    </source>
</reference>
<evidence type="ECO:0000259" key="1">
    <source>
        <dbReference type="SMART" id="SM00460"/>
    </source>
</evidence>
<evidence type="ECO:0000313" key="2">
    <source>
        <dbReference type="EMBL" id="TDW69549.1"/>
    </source>
</evidence>
<sequence>MTGAVGRGKNQTQWRLRVVHTTGYRYATAVTQSYNEARLTPRHDDRQNLMVARLETVPATRAYKYTDYWGTEVNSFDLHTPHTELKVVAASVVETTDQATPSVAATWSQLKSPDVLDAYADYLEWSAYVPKHGELAAVARSLRKGCTPQETVLAVSKWVHGKLKYQRGTTGVHSSAVDAWQAGEGVCQDYAHLTLAMLRAVGVPARYVSGYLHTKPDASVGETVVGESHAWVEAWTGEWWGFDPTNDIPIGHRHVWVATGRDYGDVSPLKGIYSGGAATAIEVTVDMTRLA</sequence>
<dbReference type="PANTHER" id="PTHR33490:SF6">
    <property type="entry name" value="SLL1049 PROTEIN"/>
    <property type="match status" value="1"/>
</dbReference>
<protein>
    <submittedName>
        <fullName evidence="2">Transglutaminase-like putative cysteine protease</fullName>
    </submittedName>
</protein>
<dbReference type="Gene3D" id="3.10.620.30">
    <property type="match status" value="1"/>
</dbReference>
<proteinExistence type="predicted"/>
<dbReference type="Pfam" id="PF01841">
    <property type="entry name" value="Transglut_core"/>
    <property type="match status" value="1"/>
</dbReference>
<dbReference type="InterPro" id="IPR002931">
    <property type="entry name" value="Transglutaminase-like"/>
</dbReference>
<dbReference type="InterPro" id="IPR013589">
    <property type="entry name" value="Bac_transglu_N"/>
</dbReference>
<dbReference type="AlphaFoldDB" id="A0A4R8C1F3"/>
<accession>A0A4R8C1F3</accession>
<gene>
    <name evidence="2" type="ORF">EV653_3574</name>
</gene>
<organism evidence="2 3">
    <name type="scientific">Kribbella pratensis</name>
    <dbReference type="NCBI Taxonomy" id="2512112"/>
    <lineage>
        <taxon>Bacteria</taxon>
        <taxon>Bacillati</taxon>
        <taxon>Actinomycetota</taxon>
        <taxon>Actinomycetes</taxon>
        <taxon>Propionibacteriales</taxon>
        <taxon>Kribbellaceae</taxon>
        <taxon>Kribbella</taxon>
    </lineage>
</organism>
<keyword evidence="3" id="KW-1185">Reference proteome</keyword>
<evidence type="ECO:0000313" key="3">
    <source>
        <dbReference type="Proteomes" id="UP000295146"/>
    </source>
</evidence>
<dbReference type="GO" id="GO:0008233">
    <property type="term" value="F:peptidase activity"/>
    <property type="evidence" value="ECO:0007669"/>
    <property type="project" value="UniProtKB-KW"/>
</dbReference>
<dbReference type="SMART" id="SM00460">
    <property type="entry name" value="TGc"/>
    <property type="match status" value="1"/>
</dbReference>
<keyword evidence="2" id="KW-0378">Hydrolase</keyword>
<dbReference type="Pfam" id="PF08379">
    <property type="entry name" value="Bact_transglu_N"/>
    <property type="match status" value="1"/>
</dbReference>
<dbReference type="SUPFAM" id="SSF54001">
    <property type="entry name" value="Cysteine proteinases"/>
    <property type="match status" value="1"/>
</dbReference>
<comment type="caution">
    <text evidence="2">The sequence shown here is derived from an EMBL/GenBank/DDBJ whole genome shotgun (WGS) entry which is preliminary data.</text>
</comment>
<dbReference type="PANTHER" id="PTHR33490">
    <property type="entry name" value="BLR5614 PROTEIN-RELATED"/>
    <property type="match status" value="1"/>
</dbReference>
<dbReference type="GO" id="GO:0006508">
    <property type="term" value="P:proteolysis"/>
    <property type="evidence" value="ECO:0007669"/>
    <property type="project" value="UniProtKB-KW"/>
</dbReference>
<dbReference type="Proteomes" id="UP000295146">
    <property type="component" value="Unassembled WGS sequence"/>
</dbReference>
<feature type="domain" description="Transglutaminase-like" evidence="1">
    <location>
        <begin position="179"/>
        <end position="246"/>
    </location>
</feature>
<name>A0A4R8C1F3_9ACTN</name>
<dbReference type="EMBL" id="SODP01000002">
    <property type="protein sequence ID" value="TDW69549.1"/>
    <property type="molecule type" value="Genomic_DNA"/>
</dbReference>
<dbReference type="InterPro" id="IPR038765">
    <property type="entry name" value="Papain-like_cys_pep_sf"/>
</dbReference>